<dbReference type="Pfam" id="PF13377">
    <property type="entry name" value="Peripla_BP_3"/>
    <property type="match status" value="1"/>
</dbReference>
<keyword evidence="3" id="KW-0804">Transcription</keyword>
<dbReference type="Proteomes" id="UP000272503">
    <property type="component" value="Unassembled WGS sequence"/>
</dbReference>
<dbReference type="GO" id="GO:0003700">
    <property type="term" value="F:DNA-binding transcription factor activity"/>
    <property type="evidence" value="ECO:0007669"/>
    <property type="project" value="TreeGrafter"/>
</dbReference>
<proteinExistence type="predicted"/>
<dbReference type="Gene3D" id="1.10.260.40">
    <property type="entry name" value="lambda repressor-like DNA-binding domains"/>
    <property type="match status" value="1"/>
</dbReference>
<evidence type="ECO:0000256" key="2">
    <source>
        <dbReference type="ARBA" id="ARBA00023125"/>
    </source>
</evidence>
<comment type="caution">
    <text evidence="5">The sequence shown here is derived from an EMBL/GenBank/DDBJ whole genome shotgun (WGS) entry which is preliminary data.</text>
</comment>
<dbReference type="Pfam" id="PF00356">
    <property type="entry name" value="LacI"/>
    <property type="match status" value="1"/>
</dbReference>
<keyword evidence="2" id="KW-0238">DNA-binding</keyword>
<feature type="domain" description="HTH lacI-type" evidence="4">
    <location>
        <begin position="22"/>
        <end position="76"/>
    </location>
</feature>
<dbReference type="OrthoDB" id="1938857at2"/>
<dbReference type="SUPFAM" id="SSF53822">
    <property type="entry name" value="Periplasmic binding protein-like I"/>
    <property type="match status" value="1"/>
</dbReference>
<accession>A0A3L7A7G1</accession>
<evidence type="ECO:0000313" key="6">
    <source>
        <dbReference type="Proteomes" id="UP000272503"/>
    </source>
</evidence>
<dbReference type="SMART" id="SM00354">
    <property type="entry name" value="HTH_LACI"/>
    <property type="match status" value="1"/>
</dbReference>
<name>A0A3L7A7G1_9MICO</name>
<dbReference type="PANTHER" id="PTHR30146:SF155">
    <property type="entry name" value="ALANINE RACEMASE"/>
    <property type="match status" value="1"/>
</dbReference>
<evidence type="ECO:0000256" key="3">
    <source>
        <dbReference type="ARBA" id="ARBA00023163"/>
    </source>
</evidence>
<evidence type="ECO:0000313" key="5">
    <source>
        <dbReference type="EMBL" id="RLP75501.1"/>
    </source>
</evidence>
<dbReference type="InterPro" id="IPR028082">
    <property type="entry name" value="Peripla_BP_I"/>
</dbReference>
<dbReference type="Gene3D" id="3.40.50.2300">
    <property type="match status" value="2"/>
</dbReference>
<sequence>MPAVFYARNVTDDEVSSAPRRVTIEEVARSLGVSNGAVSFALNDRPGVSDETRKRILERAQEMGWRPRVRRRREGERVGVIGFALERKAPNLAVESFYAQFVAGVESEISKRSYGLLWQIVSTLDAELELYRRWQRLGTVDGVMLVDIRQDDPRIGYFSRAGALPSIVVADRAVAGGLTSISVDDGGAMRELILQLHELGHRSVLRVSGPAESVFTRLRDRAMVETAAECGITARIERSDLTARSGALLTRAALTTPGRPTAIVYENDLMALAGQGVAAELGIRVPEELSIIAWDDSPLCAVAWPPISAMSRDVLALGAQTARHLLGTIEGAEPAAYADARPRLKMRGTTAPAPRTTFLRPG</sequence>
<keyword evidence="1" id="KW-0805">Transcription regulation</keyword>
<dbReference type="PROSITE" id="PS50932">
    <property type="entry name" value="HTH_LACI_2"/>
    <property type="match status" value="1"/>
</dbReference>
<dbReference type="InterPro" id="IPR046335">
    <property type="entry name" value="LacI/GalR-like_sensor"/>
</dbReference>
<protein>
    <submittedName>
        <fullName evidence="5">LacI family transcriptional regulator</fullName>
    </submittedName>
</protein>
<dbReference type="InterPro" id="IPR010982">
    <property type="entry name" value="Lambda_DNA-bd_dom_sf"/>
</dbReference>
<dbReference type="PANTHER" id="PTHR30146">
    <property type="entry name" value="LACI-RELATED TRANSCRIPTIONAL REPRESSOR"/>
    <property type="match status" value="1"/>
</dbReference>
<dbReference type="EMBL" id="RCUX01000006">
    <property type="protein sequence ID" value="RLP75501.1"/>
    <property type="molecule type" value="Genomic_DNA"/>
</dbReference>
<evidence type="ECO:0000256" key="1">
    <source>
        <dbReference type="ARBA" id="ARBA00023015"/>
    </source>
</evidence>
<dbReference type="InterPro" id="IPR000843">
    <property type="entry name" value="HTH_LacI"/>
</dbReference>
<dbReference type="SUPFAM" id="SSF47413">
    <property type="entry name" value="lambda repressor-like DNA-binding domains"/>
    <property type="match status" value="1"/>
</dbReference>
<dbReference type="CDD" id="cd01392">
    <property type="entry name" value="HTH_LacI"/>
    <property type="match status" value="1"/>
</dbReference>
<keyword evidence="6" id="KW-1185">Reference proteome</keyword>
<reference evidence="5 6" key="1">
    <citation type="submission" date="2018-10" db="EMBL/GenBank/DDBJ databases">
        <authorList>
            <person name="Li J."/>
        </authorList>
    </citation>
    <scope>NUCLEOTIDE SEQUENCE [LARGE SCALE GENOMIC DNA]</scope>
    <source>
        <strain evidence="5 6">IF 016277</strain>
    </source>
</reference>
<dbReference type="AlphaFoldDB" id="A0A3L7A7G1"/>
<gene>
    <name evidence="5" type="ORF">D9V32_08440</name>
</gene>
<dbReference type="GO" id="GO:0000976">
    <property type="term" value="F:transcription cis-regulatory region binding"/>
    <property type="evidence" value="ECO:0007669"/>
    <property type="project" value="TreeGrafter"/>
</dbReference>
<organism evidence="5 6">
    <name type="scientific">Mycetocola tolaasinivorans</name>
    <dbReference type="NCBI Taxonomy" id="76635"/>
    <lineage>
        <taxon>Bacteria</taxon>
        <taxon>Bacillati</taxon>
        <taxon>Actinomycetota</taxon>
        <taxon>Actinomycetes</taxon>
        <taxon>Micrococcales</taxon>
        <taxon>Microbacteriaceae</taxon>
        <taxon>Mycetocola</taxon>
    </lineage>
</organism>
<evidence type="ECO:0000259" key="4">
    <source>
        <dbReference type="PROSITE" id="PS50932"/>
    </source>
</evidence>
<dbReference type="CDD" id="cd06267">
    <property type="entry name" value="PBP1_LacI_sugar_binding-like"/>
    <property type="match status" value="1"/>
</dbReference>